<dbReference type="GO" id="GO:0043565">
    <property type="term" value="F:sequence-specific DNA binding"/>
    <property type="evidence" value="ECO:0007669"/>
    <property type="project" value="TreeGrafter"/>
</dbReference>
<gene>
    <name evidence="6" type="ORF">QPJ95_21275</name>
</gene>
<dbReference type="Pfam" id="PF00126">
    <property type="entry name" value="HTH_1"/>
    <property type="match status" value="1"/>
</dbReference>
<name>A0A9Y2KZW8_9RHOB</name>
<keyword evidence="7" id="KW-1185">Reference proteome</keyword>
<evidence type="ECO:0000313" key="7">
    <source>
        <dbReference type="Proteomes" id="UP001238334"/>
    </source>
</evidence>
<dbReference type="PANTHER" id="PTHR30537">
    <property type="entry name" value="HTH-TYPE TRANSCRIPTIONAL REGULATOR"/>
    <property type="match status" value="1"/>
</dbReference>
<evidence type="ECO:0000256" key="3">
    <source>
        <dbReference type="ARBA" id="ARBA00023125"/>
    </source>
</evidence>
<accession>A0A9Y2KZW8</accession>
<dbReference type="PANTHER" id="PTHR30537:SF5">
    <property type="entry name" value="HTH-TYPE TRANSCRIPTIONAL ACTIVATOR TTDR-RELATED"/>
    <property type="match status" value="1"/>
</dbReference>
<dbReference type="RefSeq" id="WP_270920930.1">
    <property type="nucleotide sequence ID" value="NZ_CP127247.1"/>
</dbReference>
<dbReference type="Gene3D" id="1.10.10.10">
    <property type="entry name" value="Winged helix-like DNA-binding domain superfamily/Winged helix DNA-binding domain"/>
    <property type="match status" value="1"/>
</dbReference>
<dbReference type="AlphaFoldDB" id="A0A9Y2KZW8"/>
<dbReference type="KEGG" id="ppso:QPJ95_21275"/>
<evidence type="ECO:0000256" key="4">
    <source>
        <dbReference type="ARBA" id="ARBA00023163"/>
    </source>
</evidence>
<dbReference type="Gene3D" id="3.40.190.290">
    <property type="match status" value="1"/>
</dbReference>
<keyword evidence="4" id="KW-0804">Transcription</keyword>
<dbReference type="SUPFAM" id="SSF46785">
    <property type="entry name" value="Winged helix' DNA-binding domain"/>
    <property type="match status" value="1"/>
</dbReference>
<evidence type="ECO:0000259" key="5">
    <source>
        <dbReference type="PROSITE" id="PS50931"/>
    </source>
</evidence>
<dbReference type="InterPro" id="IPR005119">
    <property type="entry name" value="LysR_subst-bd"/>
</dbReference>
<dbReference type="InterPro" id="IPR058163">
    <property type="entry name" value="LysR-type_TF_proteobact-type"/>
</dbReference>
<evidence type="ECO:0000256" key="1">
    <source>
        <dbReference type="ARBA" id="ARBA00009437"/>
    </source>
</evidence>
<sequence>MRKTHQCEIKLTEISAIPVFVAVAETGGFASAARQLGITKSAVSKRISALEARLGTQLFHRSTRSISLTETGEIYLAHAAQALGAAREAEDAVAALQGKPVGHLKISAPMSFGRLHIAPLVAGFLTDHPGITLEITMDDRIVDLVEAGYDMAIRAGTMPDSTLIIRRLAPIYSVIVAAPSYLVKYGEPTQPDSLTNHNCLHYAYSRDPLDWVFLGPDGEIRVRTTGSLRINNSEALCTALVDGLGVGRLPTFIAGAFIAAGSLVRLLPTHPMPKQALFAVFPERRHMPAKVRIFVDYLINQIGSTTPYWDCEVGLLDM</sequence>
<evidence type="ECO:0000256" key="2">
    <source>
        <dbReference type="ARBA" id="ARBA00023015"/>
    </source>
</evidence>
<dbReference type="InterPro" id="IPR036388">
    <property type="entry name" value="WH-like_DNA-bd_sf"/>
</dbReference>
<comment type="similarity">
    <text evidence="1">Belongs to the LysR transcriptional regulatory family.</text>
</comment>
<dbReference type="Proteomes" id="UP001238334">
    <property type="component" value="Chromosome"/>
</dbReference>
<dbReference type="GO" id="GO:0003700">
    <property type="term" value="F:DNA-binding transcription factor activity"/>
    <property type="evidence" value="ECO:0007669"/>
    <property type="project" value="InterPro"/>
</dbReference>
<dbReference type="PROSITE" id="PS50931">
    <property type="entry name" value="HTH_LYSR"/>
    <property type="match status" value="1"/>
</dbReference>
<dbReference type="InterPro" id="IPR036390">
    <property type="entry name" value="WH_DNA-bd_sf"/>
</dbReference>
<protein>
    <submittedName>
        <fullName evidence="6">LysR family transcriptional regulator</fullName>
    </submittedName>
</protein>
<reference evidence="6 7" key="1">
    <citation type="submission" date="2023-06" db="EMBL/GenBank/DDBJ databases">
        <title>Parasedimentitalea psychrophila sp. nov., a psychrophilic bacterium isolated from deep-sea sediment.</title>
        <authorList>
            <person name="Li A."/>
        </authorList>
    </citation>
    <scope>NUCLEOTIDE SEQUENCE [LARGE SCALE GENOMIC DNA]</scope>
    <source>
        <strain evidence="6 7">QS115</strain>
    </source>
</reference>
<feature type="domain" description="HTH lysR-type" evidence="5">
    <location>
        <begin position="19"/>
        <end position="69"/>
    </location>
</feature>
<proteinExistence type="inferred from homology"/>
<keyword evidence="2" id="KW-0805">Transcription regulation</keyword>
<dbReference type="EMBL" id="CP127247">
    <property type="protein sequence ID" value="WIY24987.1"/>
    <property type="molecule type" value="Genomic_DNA"/>
</dbReference>
<organism evidence="6 7">
    <name type="scientific">Parasedimentitalea psychrophila</name>
    <dbReference type="NCBI Taxonomy" id="2997337"/>
    <lineage>
        <taxon>Bacteria</taxon>
        <taxon>Pseudomonadati</taxon>
        <taxon>Pseudomonadota</taxon>
        <taxon>Alphaproteobacteria</taxon>
        <taxon>Rhodobacterales</taxon>
        <taxon>Paracoccaceae</taxon>
        <taxon>Parasedimentitalea</taxon>
    </lineage>
</organism>
<dbReference type="FunFam" id="1.10.10.10:FF:000001">
    <property type="entry name" value="LysR family transcriptional regulator"/>
    <property type="match status" value="1"/>
</dbReference>
<dbReference type="FunFam" id="3.40.190.290:FF:000001">
    <property type="entry name" value="Transcriptional regulator, LysR family"/>
    <property type="match status" value="1"/>
</dbReference>
<keyword evidence="3" id="KW-0238">DNA-binding</keyword>
<dbReference type="SUPFAM" id="SSF53850">
    <property type="entry name" value="Periplasmic binding protein-like II"/>
    <property type="match status" value="1"/>
</dbReference>
<dbReference type="InterPro" id="IPR000847">
    <property type="entry name" value="LysR_HTH_N"/>
</dbReference>
<dbReference type="GO" id="GO:0006351">
    <property type="term" value="P:DNA-templated transcription"/>
    <property type="evidence" value="ECO:0007669"/>
    <property type="project" value="TreeGrafter"/>
</dbReference>
<dbReference type="CDD" id="cd08422">
    <property type="entry name" value="PBP2_CrgA_like"/>
    <property type="match status" value="1"/>
</dbReference>
<dbReference type="PRINTS" id="PR00039">
    <property type="entry name" value="HTHLYSR"/>
</dbReference>
<evidence type="ECO:0000313" key="6">
    <source>
        <dbReference type="EMBL" id="WIY24987.1"/>
    </source>
</evidence>
<dbReference type="Pfam" id="PF03466">
    <property type="entry name" value="LysR_substrate"/>
    <property type="match status" value="1"/>
</dbReference>